<accession>A0A7J0FXJ1</accession>
<dbReference type="Proteomes" id="UP000585474">
    <property type="component" value="Unassembled WGS sequence"/>
</dbReference>
<evidence type="ECO:0000313" key="2">
    <source>
        <dbReference type="Proteomes" id="UP000585474"/>
    </source>
</evidence>
<name>A0A7J0FXJ1_9ERIC</name>
<organism evidence="1 2">
    <name type="scientific">Actinidia rufa</name>
    <dbReference type="NCBI Taxonomy" id="165716"/>
    <lineage>
        <taxon>Eukaryota</taxon>
        <taxon>Viridiplantae</taxon>
        <taxon>Streptophyta</taxon>
        <taxon>Embryophyta</taxon>
        <taxon>Tracheophyta</taxon>
        <taxon>Spermatophyta</taxon>
        <taxon>Magnoliopsida</taxon>
        <taxon>eudicotyledons</taxon>
        <taxon>Gunneridae</taxon>
        <taxon>Pentapetalae</taxon>
        <taxon>asterids</taxon>
        <taxon>Ericales</taxon>
        <taxon>Actinidiaceae</taxon>
        <taxon>Actinidia</taxon>
    </lineage>
</organism>
<reference evidence="1 2" key="1">
    <citation type="submission" date="2019-07" db="EMBL/GenBank/DDBJ databases">
        <title>De Novo Assembly of kiwifruit Actinidia rufa.</title>
        <authorList>
            <person name="Sugita-Konishi S."/>
            <person name="Sato K."/>
            <person name="Mori E."/>
            <person name="Abe Y."/>
            <person name="Kisaki G."/>
            <person name="Hamano K."/>
            <person name="Suezawa K."/>
            <person name="Otani M."/>
            <person name="Fukuda T."/>
            <person name="Manabe T."/>
            <person name="Gomi K."/>
            <person name="Tabuchi M."/>
            <person name="Akimitsu K."/>
            <person name="Kataoka I."/>
        </authorList>
    </citation>
    <scope>NUCLEOTIDE SEQUENCE [LARGE SCALE GENOMIC DNA]</scope>
    <source>
        <strain evidence="2">cv. Fuchu</strain>
    </source>
</reference>
<dbReference type="AlphaFoldDB" id="A0A7J0FXJ1"/>
<keyword evidence="2" id="KW-1185">Reference proteome</keyword>
<protein>
    <submittedName>
        <fullName evidence="1">Uncharacterized protein</fullName>
    </submittedName>
</protein>
<proteinExistence type="predicted"/>
<sequence>MTSLIVIEVLAEHEVGGINHLVCAPNEKEVLYQNLDNLARPLKQKATRTEEGKGHLAEMTKCPEAEINPLPKRSKIWTSVLMSSTSSKANKYIAAEELTETKQKRRGRDDHKKKELDSKYVAKTMRLGQDQERRINDRHPRTPPQCLELILSPLNAPIAQVLTEIKHKEFFKWLEKIKNDPRKMNKNKYCEFY</sequence>
<evidence type="ECO:0000313" key="1">
    <source>
        <dbReference type="EMBL" id="GFZ03412.1"/>
    </source>
</evidence>
<comment type="caution">
    <text evidence="1">The sequence shown here is derived from an EMBL/GenBank/DDBJ whole genome shotgun (WGS) entry which is preliminary data.</text>
</comment>
<gene>
    <name evidence="1" type="ORF">Acr_16g0000360</name>
</gene>
<dbReference type="EMBL" id="BJWL01000016">
    <property type="protein sequence ID" value="GFZ03412.1"/>
    <property type="molecule type" value="Genomic_DNA"/>
</dbReference>